<evidence type="ECO:0000259" key="9">
    <source>
        <dbReference type="PROSITE" id="PS50850"/>
    </source>
</evidence>
<sequence length="445" mass="47328">MTATEAGGELPIEAQAPGLTPVQRAKAILGGSAGNLVEWYDWFAYSSFALYFAKHFFPAGDRTAQLLGTAGVFWAGFLARPIGAWLMGLYADRAGRRAALSLSVAMMCAGSFAIAIMPDYSVIGAAAPFALLAARLVQGLSLGGEYGASATYMSEVAGKQNRGFWSSFQFMTLIMGQLTALAVLIVLQALLPKEALEAWAWRIPFVIGGALAIVVFWIRRGLHESASFLAVQKAGAATEKHPPTLSLFLTYPRETWTIFGLTSAGSLAFYAYTTYMQKFLVNTAGFTKDAATGISAASLVAYMLIQPLYGALSDRIGRKTTLMFAFAAGALATYPVMSQIAVTHDAVAAAMLIILLLAILSGYTAVNAVLKAELFPAHIRALGVALPYALANSIFGGSAEFAALKFKQAGHESGFYIYVAAVMAIAFLITLTLKNTNRHSLIAED</sequence>
<dbReference type="PANTHER" id="PTHR43528:SF5">
    <property type="entry name" value="PROLINE_BETAINE TRANSPORTER"/>
    <property type="match status" value="1"/>
</dbReference>
<keyword evidence="6 8" id="KW-1133">Transmembrane helix</keyword>
<dbReference type="InterPro" id="IPR051084">
    <property type="entry name" value="H+-coupled_symporters"/>
</dbReference>
<dbReference type="Gene3D" id="1.20.1250.20">
    <property type="entry name" value="MFS general substrate transporter like domains"/>
    <property type="match status" value="1"/>
</dbReference>
<keyword evidence="4 8" id="KW-0812">Transmembrane</keyword>
<dbReference type="PROSITE" id="PS50850">
    <property type="entry name" value="MFS"/>
    <property type="match status" value="1"/>
</dbReference>
<feature type="transmembrane region" description="Helical" evidence="8">
    <location>
        <begin position="164"/>
        <end position="187"/>
    </location>
</feature>
<feature type="transmembrane region" description="Helical" evidence="8">
    <location>
        <begin position="382"/>
        <end position="403"/>
    </location>
</feature>
<dbReference type="EMBL" id="JBHTLQ010000002">
    <property type="protein sequence ID" value="MFD1189180.1"/>
    <property type="molecule type" value="Genomic_DNA"/>
</dbReference>
<name>A0ABW3SX58_9CAUL</name>
<comment type="caution">
    <text evidence="10">The sequence shown here is derived from an EMBL/GenBank/DDBJ whole genome shotgun (WGS) entry which is preliminary data.</text>
</comment>
<feature type="transmembrane region" description="Helical" evidence="8">
    <location>
        <begin position="324"/>
        <end position="342"/>
    </location>
</feature>
<evidence type="ECO:0000313" key="11">
    <source>
        <dbReference type="Proteomes" id="UP001597216"/>
    </source>
</evidence>
<dbReference type="Pfam" id="PF00083">
    <property type="entry name" value="Sugar_tr"/>
    <property type="match status" value="2"/>
</dbReference>
<feature type="transmembrane region" description="Helical" evidence="8">
    <location>
        <begin position="415"/>
        <end position="433"/>
    </location>
</feature>
<feature type="transmembrane region" description="Helical" evidence="8">
    <location>
        <begin position="72"/>
        <end position="91"/>
    </location>
</feature>
<protein>
    <submittedName>
        <fullName evidence="10">MFS transporter</fullName>
    </submittedName>
</protein>
<dbReference type="CDD" id="cd17367">
    <property type="entry name" value="MFS_KgtP"/>
    <property type="match status" value="1"/>
</dbReference>
<dbReference type="InterPro" id="IPR005828">
    <property type="entry name" value="MFS_sugar_transport-like"/>
</dbReference>
<dbReference type="InterPro" id="IPR005829">
    <property type="entry name" value="Sugar_transporter_CS"/>
</dbReference>
<dbReference type="SUPFAM" id="SSF103473">
    <property type="entry name" value="MFS general substrate transporter"/>
    <property type="match status" value="1"/>
</dbReference>
<dbReference type="PROSITE" id="PS00217">
    <property type="entry name" value="SUGAR_TRANSPORT_2"/>
    <property type="match status" value="1"/>
</dbReference>
<keyword evidence="5" id="KW-0769">Symport</keyword>
<dbReference type="Proteomes" id="UP001597216">
    <property type="component" value="Unassembled WGS sequence"/>
</dbReference>
<dbReference type="PROSITE" id="PS00216">
    <property type="entry name" value="SUGAR_TRANSPORT_1"/>
    <property type="match status" value="1"/>
</dbReference>
<feature type="transmembrane region" description="Helical" evidence="8">
    <location>
        <begin position="348"/>
        <end position="370"/>
    </location>
</feature>
<dbReference type="InterPro" id="IPR020846">
    <property type="entry name" value="MFS_dom"/>
</dbReference>
<dbReference type="RefSeq" id="WP_374345377.1">
    <property type="nucleotide sequence ID" value="NZ_JBHTLQ010000002.1"/>
</dbReference>
<organism evidence="10 11">
    <name type="scientific">Phenylobacterium conjunctum</name>
    <dbReference type="NCBI Taxonomy" id="1298959"/>
    <lineage>
        <taxon>Bacteria</taxon>
        <taxon>Pseudomonadati</taxon>
        <taxon>Pseudomonadota</taxon>
        <taxon>Alphaproteobacteria</taxon>
        <taxon>Caulobacterales</taxon>
        <taxon>Caulobacteraceae</taxon>
        <taxon>Phenylobacterium</taxon>
    </lineage>
</organism>
<evidence type="ECO:0000313" key="10">
    <source>
        <dbReference type="EMBL" id="MFD1189180.1"/>
    </source>
</evidence>
<feature type="transmembrane region" description="Helical" evidence="8">
    <location>
        <begin position="199"/>
        <end position="218"/>
    </location>
</feature>
<dbReference type="InterPro" id="IPR036259">
    <property type="entry name" value="MFS_trans_sf"/>
</dbReference>
<evidence type="ECO:0000256" key="4">
    <source>
        <dbReference type="ARBA" id="ARBA00022692"/>
    </source>
</evidence>
<evidence type="ECO:0000256" key="7">
    <source>
        <dbReference type="ARBA" id="ARBA00023136"/>
    </source>
</evidence>
<feature type="transmembrane region" description="Helical" evidence="8">
    <location>
        <begin position="255"/>
        <end position="273"/>
    </location>
</feature>
<evidence type="ECO:0000256" key="6">
    <source>
        <dbReference type="ARBA" id="ARBA00022989"/>
    </source>
</evidence>
<evidence type="ECO:0000256" key="8">
    <source>
        <dbReference type="SAM" id="Phobius"/>
    </source>
</evidence>
<feature type="domain" description="Major facilitator superfamily (MFS) profile" evidence="9">
    <location>
        <begin position="27"/>
        <end position="438"/>
    </location>
</feature>
<keyword evidence="2" id="KW-0813">Transport</keyword>
<feature type="transmembrane region" description="Helical" evidence="8">
    <location>
        <begin position="123"/>
        <end position="143"/>
    </location>
</feature>
<reference evidence="11" key="1">
    <citation type="journal article" date="2019" name="Int. J. Syst. Evol. Microbiol.">
        <title>The Global Catalogue of Microorganisms (GCM) 10K type strain sequencing project: providing services to taxonomists for standard genome sequencing and annotation.</title>
        <authorList>
            <consortium name="The Broad Institute Genomics Platform"/>
            <consortium name="The Broad Institute Genome Sequencing Center for Infectious Disease"/>
            <person name="Wu L."/>
            <person name="Ma J."/>
        </authorList>
    </citation>
    <scope>NUCLEOTIDE SEQUENCE [LARGE SCALE GENOMIC DNA]</scope>
    <source>
        <strain evidence="11">CCUG 55074</strain>
    </source>
</reference>
<keyword evidence="3" id="KW-1003">Cell membrane</keyword>
<proteinExistence type="predicted"/>
<keyword evidence="7 8" id="KW-0472">Membrane</keyword>
<keyword evidence="11" id="KW-1185">Reference proteome</keyword>
<evidence type="ECO:0000256" key="5">
    <source>
        <dbReference type="ARBA" id="ARBA00022847"/>
    </source>
</evidence>
<dbReference type="PANTHER" id="PTHR43528">
    <property type="entry name" value="ALPHA-KETOGLUTARATE PERMEASE"/>
    <property type="match status" value="1"/>
</dbReference>
<feature type="transmembrane region" description="Helical" evidence="8">
    <location>
        <begin position="98"/>
        <end position="117"/>
    </location>
</feature>
<accession>A0ABW3SX58</accession>
<feature type="transmembrane region" description="Helical" evidence="8">
    <location>
        <begin position="293"/>
        <end position="312"/>
    </location>
</feature>
<evidence type="ECO:0000256" key="3">
    <source>
        <dbReference type="ARBA" id="ARBA00022475"/>
    </source>
</evidence>
<comment type="subcellular location">
    <subcellularLocation>
        <location evidence="1">Cell membrane</location>
        <topology evidence="1">Multi-pass membrane protein</topology>
    </subcellularLocation>
</comment>
<evidence type="ECO:0000256" key="1">
    <source>
        <dbReference type="ARBA" id="ARBA00004651"/>
    </source>
</evidence>
<evidence type="ECO:0000256" key="2">
    <source>
        <dbReference type="ARBA" id="ARBA00022448"/>
    </source>
</evidence>
<gene>
    <name evidence="10" type="ORF">ACFQ27_01195</name>
</gene>